<dbReference type="Gene3D" id="1.10.287.130">
    <property type="match status" value="1"/>
</dbReference>
<evidence type="ECO:0000256" key="3">
    <source>
        <dbReference type="ARBA" id="ARBA00022553"/>
    </source>
</evidence>
<dbReference type="Pfam" id="PF00497">
    <property type="entry name" value="SBP_bac_3"/>
    <property type="match status" value="2"/>
</dbReference>
<dbReference type="InterPro" id="IPR003661">
    <property type="entry name" value="HisK_dim/P_dom"/>
</dbReference>
<dbReference type="eggNOG" id="COG4191">
    <property type="taxonomic scope" value="Bacteria"/>
</dbReference>
<evidence type="ECO:0000313" key="7">
    <source>
        <dbReference type="EMBL" id="ADV46869.1"/>
    </source>
</evidence>
<dbReference type="KEGG" id="nsa:Nitsa_1621"/>
<keyword evidence="5" id="KW-1133">Transmembrane helix</keyword>
<dbReference type="InterPro" id="IPR001638">
    <property type="entry name" value="Solute-binding_3/MltF_N"/>
</dbReference>
<accession>E6X0T7</accession>
<dbReference type="SUPFAM" id="SSF55874">
    <property type="entry name" value="ATPase domain of HSP90 chaperone/DNA topoisomerase II/histidine kinase"/>
    <property type="match status" value="1"/>
</dbReference>
<dbReference type="STRING" id="749222.Nitsa_1621"/>
<dbReference type="SUPFAM" id="SSF53850">
    <property type="entry name" value="Periplasmic binding protein-like II"/>
    <property type="match status" value="2"/>
</dbReference>
<keyword evidence="3" id="KW-0597">Phosphoprotein</keyword>
<keyword evidence="7" id="KW-0418">Kinase</keyword>
<comment type="catalytic activity">
    <reaction evidence="1">
        <text>ATP + protein L-histidine = ADP + protein N-phospho-L-histidine.</text>
        <dbReference type="EC" id="2.7.13.3"/>
    </reaction>
</comment>
<sequence>MFLNKIWFFFLALILPLLAENSLHLSNQEKAFLKKHPVITVHNEMDYPPYNFYKDGKAQGLSIDYMNLLAKRLGVKVRYIHGPTWSEFIKMIKEGKLDVMLNVIYTPQRGESLHFTEPYASTRKAIFTEDLSINTMNDLMGKKVCVPKDFFIHHFLETYYPEILLKTKPSLLDCLHSVENNESDATIASYSVAKALIQREKILIRHISVLTDKRMERGLSIATGPKLKMLRDIIQKAMYTIDNRELEALSKKWLDKSPQNPDRLKAVGTQIKPYRHKRVVLMCNNPNWEPIEFAKDGNMSRMTGIAIDTLRLVENKLNVEFRNVPTRSWVESQQYLKEGKCEILPAAIATKERKEYARFTRPYLSYRLVIITRKDKPLVNNLSELADKTIARKRGSGLISRLKQLYPTMKIIETKNYLESLQKVAEGEAYATIATIPVAAYYINRFNLKNLRVAGYTEMKYRLSVAVTKKEPELLHKLDGALATINPVEKNALYNYWIGQKKLIEPFDYKKLYLALSVVLILVILLLYRHWLLKGHNKLLTKEVQKATEEVVAQRTMIREREKLAVLGEMIGVIAHQWRQPLNSLALSLQNLKYRYRDGEVDEEFIDRFVGKNLDRINFLNQTIEDFRNFFHNREGKKQFSVREAIKAIFAIYSLDLRNNGIEFRGIEGDDFELEGIKSEFQQIFLSLITNSKEALEHKKGGARWIRVILKNRQIVFEDSAGGVADEGLLNRLFEADFTTKPGGTGIGLYISKEIIEKKFGGKIRVENGEEGLRVILDFEDRNNE</sequence>
<evidence type="ECO:0000256" key="4">
    <source>
        <dbReference type="ARBA" id="ARBA00022729"/>
    </source>
</evidence>
<dbReference type="InterPro" id="IPR004358">
    <property type="entry name" value="Sig_transdc_His_kin-like_C"/>
</dbReference>
<dbReference type="InterPro" id="IPR036890">
    <property type="entry name" value="HATPase_C_sf"/>
</dbReference>
<dbReference type="GO" id="GO:0000155">
    <property type="term" value="F:phosphorelay sensor kinase activity"/>
    <property type="evidence" value="ECO:0007669"/>
    <property type="project" value="InterPro"/>
</dbReference>
<organism evidence="7 8">
    <name type="scientific">Nitratifractor salsuginis (strain DSM 16511 / JCM 12458 / E9I37-1)</name>
    <dbReference type="NCBI Taxonomy" id="749222"/>
    <lineage>
        <taxon>Bacteria</taxon>
        <taxon>Pseudomonadati</taxon>
        <taxon>Campylobacterota</taxon>
        <taxon>Epsilonproteobacteria</taxon>
        <taxon>Campylobacterales</taxon>
        <taxon>Sulfurovaceae</taxon>
        <taxon>Nitratifractor</taxon>
    </lineage>
</organism>
<dbReference type="EMBL" id="CP002452">
    <property type="protein sequence ID" value="ADV46869.1"/>
    <property type="molecule type" value="Genomic_DNA"/>
</dbReference>
<dbReference type="PANTHER" id="PTHR35936">
    <property type="entry name" value="MEMBRANE-BOUND LYTIC MUREIN TRANSGLYCOSYLASE F"/>
    <property type="match status" value="1"/>
</dbReference>
<protein>
    <recommendedName>
        <fullName evidence="2">histidine kinase</fullName>
        <ecNumber evidence="2">2.7.13.3</ecNumber>
    </recommendedName>
</protein>
<keyword evidence="5" id="KW-0812">Transmembrane</keyword>
<dbReference type="OrthoDB" id="5365097at2"/>
<dbReference type="InterPro" id="IPR003594">
    <property type="entry name" value="HATPase_dom"/>
</dbReference>
<dbReference type="SMART" id="SM00387">
    <property type="entry name" value="HATPase_c"/>
    <property type="match status" value="1"/>
</dbReference>
<dbReference type="EC" id="2.7.13.3" evidence="2"/>
<proteinExistence type="predicted"/>
<dbReference type="Gene3D" id="3.40.190.10">
    <property type="entry name" value="Periplasmic binding protein-like II"/>
    <property type="match status" value="4"/>
</dbReference>
<reference evidence="7 8" key="1">
    <citation type="journal article" date="2011" name="Stand. Genomic Sci.">
        <title>Complete genome sequence of Nitratifractor salsuginis type strain (E9I37-1).</title>
        <authorList>
            <person name="Anderson I."/>
            <person name="Sikorski J."/>
            <person name="Zeytun A."/>
            <person name="Nolan M."/>
            <person name="Lapidus A."/>
            <person name="Lucas S."/>
            <person name="Hammon N."/>
            <person name="Deshpande S."/>
            <person name="Cheng J.F."/>
            <person name="Tapia R."/>
            <person name="Han C."/>
            <person name="Goodwin L."/>
            <person name="Pitluck S."/>
            <person name="Liolios K."/>
            <person name="Pagani I."/>
            <person name="Ivanova N."/>
            <person name="Huntemann M."/>
            <person name="Mavromatis K."/>
            <person name="Ovchinikova G."/>
            <person name="Pati A."/>
            <person name="Chen A."/>
            <person name="Palaniappan K."/>
            <person name="Land M."/>
            <person name="Hauser L."/>
            <person name="Brambilla E.M."/>
            <person name="Ngatchou-Djao O.D."/>
            <person name="Rohde M."/>
            <person name="Tindall B.J."/>
            <person name="Goker M."/>
            <person name="Detter J.C."/>
            <person name="Woyke T."/>
            <person name="Bristow J."/>
            <person name="Eisen J.A."/>
            <person name="Markowitz V."/>
            <person name="Hugenholtz P."/>
            <person name="Klenk H.P."/>
            <person name="Kyrpides N.C."/>
        </authorList>
    </citation>
    <scope>NUCLEOTIDE SEQUENCE [LARGE SCALE GENOMIC DNA]</scope>
    <source>
        <strain evidence="8">DSM 16511 / JCM 12458 / E9I37-1</strain>
    </source>
</reference>
<dbReference type="SUPFAM" id="SSF47384">
    <property type="entry name" value="Homodimeric domain of signal transducing histidine kinase"/>
    <property type="match status" value="1"/>
</dbReference>
<dbReference type="PROSITE" id="PS50109">
    <property type="entry name" value="HIS_KIN"/>
    <property type="match status" value="1"/>
</dbReference>
<dbReference type="CDD" id="cd01007">
    <property type="entry name" value="PBP2_BvgS_HisK_like"/>
    <property type="match status" value="2"/>
</dbReference>
<evidence type="ECO:0000313" key="8">
    <source>
        <dbReference type="Proteomes" id="UP000008633"/>
    </source>
</evidence>
<dbReference type="eggNOG" id="COG0834">
    <property type="taxonomic scope" value="Bacteria"/>
</dbReference>
<dbReference type="SMART" id="SM00062">
    <property type="entry name" value="PBPb"/>
    <property type="match status" value="2"/>
</dbReference>
<keyword evidence="7" id="KW-0808">Transferase</keyword>
<dbReference type="Gene3D" id="3.30.565.10">
    <property type="entry name" value="Histidine kinase-like ATPase, C-terminal domain"/>
    <property type="match status" value="1"/>
</dbReference>
<reference evidence="8" key="2">
    <citation type="submission" date="2011-01" db="EMBL/GenBank/DDBJ databases">
        <title>The complete genome of Nitratifractor salsuginis DSM 16511.</title>
        <authorList>
            <consortium name="US DOE Joint Genome Institute (JGI-PGF)"/>
            <person name="Lucas S."/>
            <person name="Copeland A."/>
            <person name="Lapidus A."/>
            <person name="Bruce D."/>
            <person name="Goodwin L."/>
            <person name="Pitluck S."/>
            <person name="Kyrpides N."/>
            <person name="Mavromatis K."/>
            <person name="Ivanova N."/>
            <person name="Mikhailova N."/>
            <person name="Zeytun A."/>
            <person name="Detter J.C."/>
            <person name="Tapia R."/>
            <person name="Han C."/>
            <person name="Land M."/>
            <person name="Hauser L."/>
            <person name="Markowitz V."/>
            <person name="Cheng J.-F."/>
            <person name="Hugenholtz P."/>
            <person name="Woyke T."/>
            <person name="Wu D."/>
            <person name="Tindall B."/>
            <person name="Schuetze A."/>
            <person name="Brambilla E."/>
            <person name="Klenk H.-P."/>
            <person name="Eisen J.A."/>
        </authorList>
    </citation>
    <scope>NUCLEOTIDE SEQUENCE [LARGE SCALE GENOMIC DNA]</scope>
    <source>
        <strain evidence="8">DSM 16511 / JCM 12458 / E9I37-1</strain>
    </source>
</reference>
<dbReference type="HOGENOM" id="CLU_000445_86_0_7"/>
<keyword evidence="5" id="KW-0472">Membrane</keyword>
<dbReference type="InterPro" id="IPR036097">
    <property type="entry name" value="HisK_dim/P_sf"/>
</dbReference>
<evidence type="ECO:0000256" key="2">
    <source>
        <dbReference type="ARBA" id="ARBA00012438"/>
    </source>
</evidence>
<name>E6X0T7_NITSE</name>
<keyword evidence="4" id="KW-0732">Signal</keyword>
<dbReference type="PRINTS" id="PR00344">
    <property type="entry name" value="BCTRLSENSOR"/>
</dbReference>
<feature type="domain" description="Histidine kinase" evidence="6">
    <location>
        <begin position="573"/>
        <end position="783"/>
    </location>
</feature>
<feature type="transmembrane region" description="Helical" evidence="5">
    <location>
        <begin position="512"/>
        <end position="532"/>
    </location>
</feature>
<evidence type="ECO:0000259" key="6">
    <source>
        <dbReference type="PROSITE" id="PS50109"/>
    </source>
</evidence>
<dbReference type="Proteomes" id="UP000008633">
    <property type="component" value="Chromosome"/>
</dbReference>
<dbReference type="AlphaFoldDB" id="E6X0T7"/>
<gene>
    <name evidence="7" type="ordered locus">Nitsa_1621</name>
</gene>
<dbReference type="InterPro" id="IPR005467">
    <property type="entry name" value="His_kinase_dom"/>
</dbReference>
<keyword evidence="8" id="KW-1185">Reference proteome</keyword>
<evidence type="ECO:0000256" key="1">
    <source>
        <dbReference type="ARBA" id="ARBA00000085"/>
    </source>
</evidence>
<dbReference type="Pfam" id="PF02518">
    <property type="entry name" value="HATPase_c"/>
    <property type="match status" value="1"/>
</dbReference>
<evidence type="ECO:0000256" key="5">
    <source>
        <dbReference type="SAM" id="Phobius"/>
    </source>
</evidence>
<dbReference type="CDD" id="cd00082">
    <property type="entry name" value="HisKA"/>
    <property type="match status" value="1"/>
</dbReference>